<protein>
    <submittedName>
        <fullName evidence="1">Uncharacterized protein</fullName>
    </submittedName>
</protein>
<proteinExistence type="predicted"/>
<comment type="caution">
    <text evidence="1">The sequence shown here is derived from an EMBL/GenBank/DDBJ whole genome shotgun (WGS) entry which is preliminary data.</text>
</comment>
<accession>A0ACB9RKR7</accession>
<dbReference type="EMBL" id="CM042883">
    <property type="protein sequence ID" value="KAI4378426.1"/>
    <property type="molecule type" value="Genomic_DNA"/>
</dbReference>
<gene>
    <name evidence="1" type="ORF">MLD38_015906</name>
</gene>
<keyword evidence="2" id="KW-1185">Reference proteome</keyword>
<evidence type="ECO:0000313" key="2">
    <source>
        <dbReference type="Proteomes" id="UP001057402"/>
    </source>
</evidence>
<name>A0ACB9RKR7_9MYRT</name>
<dbReference type="Proteomes" id="UP001057402">
    <property type="component" value="Chromosome 4"/>
</dbReference>
<sequence length="264" mass="29795">MNFGDFPDLDDIFPNLNALDPNAIINIEAELQNIANQAQPAQEQQPNVPLENLLFTELTALVEEGFLKRGFVTSVMKAESLMMKGTTIRDEIAKFLEKTGCALNDLRERLFNSDSCADTFFKLAESIARLSSSVGATTLLNQARDYQANCNGRIHDAAILVSRLDQMMESLQGFKVRVQRLLKLAERARYGDFGPPFQPPQNHQCQGSNQGIFRLVLEFQLNRPLVKLIHWIVDEDGLVKDSASPLLKRTREQIRLVEKEFSLT</sequence>
<organism evidence="1 2">
    <name type="scientific">Melastoma candidum</name>
    <dbReference type="NCBI Taxonomy" id="119954"/>
    <lineage>
        <taxon>Eukaryota</taxon>
        <taxon>Viridiplantae</taxon>
        <taxon>Streptophyta</taxon>
        <taxon>Embryophyta</taxon>
        <taxon>Tracheophyta</taxon>
        <taxon>Spermatophyta</taxon>
        <taxon>Magnoliopsida</taxon>
        <taxon>eudicotyledons</taxon>
        <taxon>Gunneridae</taxon>
        <taxon>Pentapetalae</taxon>
        <taxon>rosids</taxon>
        <taxon>malvids</taxon>
        <taxon>Myrtales</taxon>
        <taxon>Melastomataceae</taxon>
        <taxon>Melastomatoideae</taxon>
        <taxon>Melastomateae</taxon>
        <taxon>Melastoma</taxon>
    </lineage>
</organism>
<evidence type="ECO:0000313" key="1">
    <source>
        <dbReference type="EMBL" id="KAI4378426.1"/>
    </source>
</evidence>
<reference evidence="2" key="1">
    <citation type="journal article" date="2023" name="Front. Plant Sci.">
        <title>Chromosomal-level genome assembly of Melastoma candidum provides insights into trichome evolution.</title>
        <authorList>
            <person name="Zhong Y."/>
            <person name="Wu W."/>
            <person name="Sun C."/>
            <person name="Zou P."/>
            <person name="Liu Y."/>
            <person name="Dai S."/>
            <person name="Zhou R."/>
        </authorList>
    </citation>
    <scope>NUCLEOTIDE SEQUENCE [LARGE SCALE GENOMIC DNA]</scope>
</reference>